<gene>
    <name evidence="1" type="ORF">BOX15_Mlig009227g3</name>
</gene>
<evidence type="ECO:0000313" key="2">
    <source>
        <dbReference type="Proteomes" id="UP000215902"/>
    </source>
</evidence>
<accession>A0A267H6Y6</accession>
<dbReference type="Proteomes" id="UP000215902">
    <property type="component" value="Unassembled WGS sequence"/>
</dbReference>
<organism evidence="1 2">
    <name type="scientific">Macrostomum lignano</name>
    <dbReference type="NCBI Taxonomy" id="282301"/>
    <lineage>
        <taxon>Eukaryota</taxon>
        <taxon>Metazoa</taxon>
        <taxon>Spiralia</taxon>
        <taxon>Lophotrochozoa</taxon>
        <taxon>Platyhelminthes</taxon>
        <taxon>Rhabditophora</taxon>
        <taxon>Macrostomorpha</taxon>
        <taxon>Macrostomida</taxon>
        <taxon>Macrostomidae</taxon>
        <taxon>Macrostomum</taxon>
    </lineage>
</organism>
<protein>
    <submittedName>
        <fullName evidence="1">Uncharacterized protein</fullName>
    </submittedName>
</protein>
<evidence type="ECO:0000313" key="1">
    <source>
        <dbReference type="EMBL" id="PAA93312.1"/>
    </source>
</evidence>
<keyword evidence="2" id="KW-1185">Reference proteome</keyword>
<feature type="non-terminal residue" evidence="1">
    <location>
        <position position="1"/>
    </location>
</feature>
<comment type="caution">
    <text evidence="1">The sequence shown here is derived from an EMBL/GenBank/DDBJ whole genome shotgun (WGS) entry which is preliminary data.</text>
</comment>
<dbReference type="EMBL" id="NIVC01000031">
    <property type="protein sequence ID" value="PAA93312.1"/>
    <property type="molecule type" value="Genomic_DNA"/>
</dbReference>
<reference evidence="1 2" key="1">
    <citation type="submission" date="2017-06" db="EMBL/GenBank/DDBJ databases">
        <title>A platform for efficient transgenesis in Macrostomum lignano, a flatworm model organism for stem cell research.</title>
        <authorList>
            <person name="Berezikov E."/>
        </authorList>
    </citation>
    <scope>NUCLEOTIDE SEQUENCE [LARGE SCALE GENOMIC DNA]</scope>
    <source>
        <strain evidence="1">DV1</strain>
        <tissue evidence="1">Whole organism</tissue>
    </source>
</reference>
<dbReference type="AlphaFoldDB" id="A0A267H6Y6"/>
<sequence>SAKMEMLQEIQRANQSPSILGTIKTSKNIYDSQDPSEKLKIHICIRFTGTVKKVECFLIIHQFDKTNSGISECYLDSKLYHNHVGMIVFDYTPTDMKCNEINENFFVTIGERDETSYLKYQEFITQLGYPGLQSSIKPKPSSNPYSLQLKLLCRYQLHSNGNTDKWHWAEFSSEALVYLPKPPTVSDVQPYDITLKNGDIVEVLVHFSRPIITDYDNLTGVTLTSSDKVSLVNFELNGHRLRLKLTKCTDNHQEFTNVERFFVTICLHGNSNGVEWKDIQSTIIIQLPMDPIWTSGSSSAIVAPPSLRDRRNRPVADLDASFI</sequence>
<proteinExistence type="predicted"/>
<name>A0A267H6Y6_9PLAT</name>